<comment type="similarity">
    <text evidence="1">Belongs to the Gfa family.</text>
</comment>
<evidence type="ECO:0000256" key="5">
    <source>
        <dbReference type="SAM" id="MobiDB-lite"/>
    </source>
</evidence>
<dbReference type="PANTHER" id="PTHR33337">
    <property type="entry name" value="GFA DOMAIN-CONTAINING PROTEIN"/>
    <property type="match status" value="1"/>
</dbReference>
<dbReference type="HOGENOM" id="CLU_055491_1_1_1"/>
<dbReference type="Pfam" id="PF04828">
    <property type="entry name" value="GFA"/>
    <property type="match status" value="1"/>
</dbReference>
<proteinExistence type="inferred from homology"/>
<dbReference type="GO" id="GO:0046872">
    <property type="term" value="F:metal ion binding"/>
    <property type="evidence" value="ECO:0007669"/>
    <property type="project" value="UniProtKB-KW"/>
</dbReference>
<dbReference type="Proteomes" id="UP000028045">
    <property type="component" value="Unassembled WGS sequence"/>
</dbReference>
<dbReference type="EMBL" id="KL648728">
    <property type="protein sequence ID" value="KEY64732.1"/>
    <property type="molecule type" value="Genomic_DNA"/>
</dbReference>
<evidence type="ECO:0000259" key="6">
    <source>
        <dbReference type="PROSITE" id="PS51891"/>
    </source>
</evidence>
<dbReference type="SUPFAM" id="SSF51316">
    <property type="entry name" value="Mss4-like"/>
    <property type="match status" value="1"/>
</dbReference>
<evidence type="ECO:0000256" key="3">
    <source>
        <dbReference type="ARBA" id="ARBA00022833"/>
    </source>
</evidence>
<dbReference type="InterPro" id="IPR011057">
    <property type="entry name" value="Mss4-like_sf"/>
</dbReference>
<protein>
    <recommendedName>
        <fullName evidence="6">CENP-V/GFA domain-containing protein</fullName>
    </recommendedName>
</protein>
<keyword evidence="4" id="KW-0456">Lyase</keyword>
<dbReference type="Gene3D" id="3.90.1590.10">
    <property type="entry name" value="glutathione-dependent formaldehyde- activating enzyme (gfa)"/>
    <property type="match status" value="1"/>
</dbReference>
<feature type="region of interest" description="Disordered" evidence="5">
    <location>
        <begin position="1"/>
        <end position="26"/>
    </location>
</feature>
<organism evidence="7 8">
    <name type="scientific">Stachybotrys chartarum (strain CBS 109288 / IBT 7711)</name>
    <name type="common">Toxic black mold</name>
    <name type="synonym">Stilbospora chartarum</name>
    <dbReference type="NCBI Taxonomy" id="1280523"/>
    <lineage>
        <taxon>Eukaryota</taxon>
        <taxon>Fungi</taxon>
        <taxon>Dikarya</taxon>
        <taxon>Ascomycota</taxon>
        <taxon>Pezizomycotina</taxon>
        <taxon>Sordariomycetes</taxon>
        <taxon>Hypocreomycetidae</taxon>
        <taxon>Hypocreales</taxon>
        <taxon>Stachybotryaceae</taxon>
        <taxon>Stachybotrys</taxon>
    </lineage>
</organism>
<feature type="compositionally biased region" description="Polar residues" evidence="5">
    <location>
        <begin position="1"/>
        <end position="10"/>
    </location>
</feature>
<evidence type="ECO:0000313" key="8">
    <source>
        <dbReference type="Proteomes" id="UP000028045"/>
    </source>
</evidence>
<dbReference type="PROSITE" id="PS51891">
    <property type="entry name" value="CENP_V_GFA"/>
    <property type="match status" value="1"/>
</dbReference>
<keyword evidence="8" id="KW-1185">Reference proteome</keyword>
<keyword evidence="3" id="KW-0862">Zinc</keyword>
<evidence type="ECO:0000256" key="4">
    <source>
        <dbReference type="ARBA" id="ARBA00023239"/>
    </source>
</evidence>
<evidence type="ECO:0000256" key="1">
    <source>
        <dbReference type="ARBA" id="ARBA00005495"/>
    </source>
</evidence>
<accession>A0A084AHF3</accession>
<dbReference type="GO" id="GO:0016846">
    <property type="term" value="F:carbon-sulfur lyase activity"/>
    <property type="evidence" value="ECO:0007669"/>
    <property type="project" value="InterPro"/>
</dbReference>
<sequence>MLRQFTSQKARTGRGSTPDPVSPTRRKKLPYTFIDQQQPFESLFPDQSIWEVCQRDEYAPFKPLVMDPNPLIACQCGTVSFRAPRSKPLEVFICHCLECRKQSASAFGVSAIFPTEGILPLPDHLVSQVGLWKRPTDSGNTLECYFCKTCGVRMLHRGILPDGTSKPTISVKGGCLEGLSLDVVTHIFTKTALVAVPEGSFEGEPPVKPGMKSG</sequence>
<evidence type="ECO:0000313" key="7">
    <source>
        <dbReference type="EMBL" id="KEY64732.1"/>
    </source>
</evidence>
<reference evidence="7 8" key="1">
    <citation type="journal article" date="2014" name="BMC Genomics">
        <title>Comparative genome sequencing reveals chemotype-specific gene clusters in the toxigenic black mold Stachybotrys.</title>
        <authorList>
            <person name="Semeiks J."/>
            <person name="Borek D."/>
            <person name="Otwinowski Z."/>
            <person name="Grishin N.V."/>
        </authorList>
    </citation>
    <scope>NUCLEOTIDE SEQUENCE [LARGE SCALE GENOMIC DNA]</scope>
    <source>
        <strain evidence="8">CBS 109288 / IBT 7711</strain>
    </source>
</reference>
<name>A0A084AHF3_STACB</name>
<dbReference type="PANTHER" id="PTHR33337:SF3">
    <property type="entry name" value="CENP-V_GFA DOMAIN-CONTAINING PROTEIN"/>
    <property type="match status" value="1"/>
</dbReference>
<dbReference type="InterPro" id="IPR006913">
    <property type="entry name" value="CENP-V/GFA"/>
</dbReference>
<feature type="domain" description="CENP-V/GFA" evidence="6">
    <location>
        <begin position="69"/>
        <end position="202"/>
    </location>
</feature>
<dbReference type="AlphaFoldDB" id="A0A084AHF3"/>
<gene>
    <name evidence="7" type="ORF">S7711_10944</name>
</gene>
<dbReference type="OrthoDB" id="5290969at2759"/>
<evidence type="ECO:0000256" key="2">
    <source>
        <dbReference type="ARBA" id="ARBA00022723"/>
    </source>
</evidence>
<keyword evidence="2" id="KW-0479">Metal-binding</keyword>